<evidence type="ECO:0000256" key="5">
    <source>
        <dbReference type="SAM" id="Phobius"/>
    </source>
</evidence>
<feature type="transmembrane region" description="Helical" evidence="5">
    <location>
        <begin position="129"/>
        <end position="147"/>
    </location>
</feature>
<evidence type="ECO:0000313" key="6">
    <source>
        <dbReference type="EMBL" id="CAE6406953.1"/>
    </source>
</evidence>
<proteinExistence type="predicted"/>
<organism evidence="6 7">
    <name type="scientific">Rhizoctonia solani</name>
    <dbReference type="NCBI Taxonomy" id="456999"/>
    <lineage>
        <taxon>Eukaryota</taxon>
        <taxon>Fungi</taxon>
        <taxon>Dikarya</taxon>
        <taxon>Basidiomycota</taxon>
        <taxon>Agaricomycotina</taxon>
        <taxon>Agaricomycetes</taxon>
        <taxon>Cantharellales</taxon>
        <taxon>Ceratobasidiaceae</taxon>
        <taxon>Rhizoctonia</taxon>
    </lineage>
</organism>
<dbReference type="InterPro" id="IPR006603">
    <property type="entry name" value="PQ-loop_rpt"/>
</dbReference>
<dbReference type="Pfam" id="PF04193">
    <property type="entry name" value="PQ-loop"/>
    <property type="match status" value="2"/>
</dbReference>
<evidence type="ECO:0000256" key="3">
    <source>
        <dbReference type="ARBA" id="ARBA00022989"/>
    </source>
</evidence>
<gene>
    <name evidence="6" type="ORF">RDB_LOCUS40802</name>
</gene>
<keyword evidence="2 5" id="KW-0812">Transmembrane</keyword>
<keyword evidence="4 5" id="KW-0472">Membrane</keyword>
<feature type="transmembrane region" description="Helical" evidence="5">
    <location>
        <begin position="159"/>
        <end position="183"/>
    </location>
</feature>
<feature type="transmembrane region" description="Helical" evidence="5">
    <location>
        <begin position="189"/>
        <end position="212"/>
    </location>
</feature>
<evidence type="ECO:0000256" key="1">
    <source>
        <dbReference type="ARBA" id="ARBA00004141"/>
    </source>
</evidence>
<evidence type="ECO:0000313" key="7">
    <source>
        <dbReference type="Proteomes" id="UP000663843"/>
    </source>
</evidence>
<dbReference type="SMART" id="SM00679">
    <property type="entry name" value="CTNS"/>
    <property type="match status" value="2"/>
</dbReference>
<sequence>MPVNPTAENVLATIGTVMWMVQLVPQVIKSYREKSTEGLSPWLMLSWALSAPFLGVYMISQEISIPLILQPQLFGAMSALSWTQCLYYSYHKTKIQCLFAYCIFLIFAGAFQGGFAILARRKYENGDVWSLRTFALFSSILLSAGLLPQYWEIWKRKEVIGVSILFMIIDMLGGVFSALSLVFKETFDTFAAIPYLMVVVLDALVIVLAMILNPLARRRRQRQESNEIAVDAQRPTDKRDIPQRVITV</sequence>
<feature type="transmembrane region" description="Helical" evidence="5">
    <location>
        <begin position="40"/>
        <end position="60"/>
    </location>
</feature>
<dbReference type="InterPro" id="IPR051415">
    <property type="entry name" value="LAAT-1"/>
</dbReference>
<evidence type="ECO:0000256" key="2">
    <source>
        <dbReference type="ARBA" id="ARBA00022692"/>
    </source>
</evidence>
<dbReference type="Gene3D" id="1.20.1280.290">
    <property type="match status" value="2"/>
</dbReference>
<accession>A0A8H2WY90</accession>
<name>A0A8H2WY90_9AGAM</name>
<dbReference type="PANTHER" id="PTHR16201:SF37">
    <property type="entry name" value="PQ-LOOP REPEAT-CONTAINING PROTEIN"/>
    <property type="match status" value="1"/>
</dbReference>
<dbReference type="AlphaFoldDB" id="A0A8H2WY90"/>
<comment type="caution">
    <text evidence="6">The sequence shown here is derived from an EMBL/GenBank/DDBJ whole genome shotgun (WGS) entry which is preliminary data.</text>
</comment>
<feature type="transmembrane region" description="Helical" evidence="5">
    <location>
        <begin position="97"/>
        <end position="117"/>
    </location>
</feature>
<feature type="transmembrane region" description="Helical" evidence="5">
    <location>
        <begin position="72"/>
        <end position="90"/>
    </location>
</feature>
<dbReference type="EMBL" id="CAJMWT010001520">
    <property type="protein sequence ID" value="CAE6406953.1"/>
    <property type="molecule type" value="Genomic_DNA"/>
</dbReference>
<comment type="subcellular location">
    <subcellularLocation>
        <location evidence="1">Membrane</location>
        <topology evidence="1">Multi-pass membrane protein</topology>
    </subcellularLocation>
</comment>
<dbReference type="PANTHER" id="PTHR16201">
    <property type="entry name" value="SEVEN TRANSMEMBRANE PROTEIN 1-RELATED"/>
    <property type="match status" value="1"/>
</dbReference>
<protein>
    <submittedName>
        <fullName evidence="6">Uncharacterized protein</fullName>
    </submittedName>
</protein>
<evidence type="ECO:0000256" key="4">
    <source>
        <dbReference type="ARBA" id="ARBA00023136"/>
    </source>
</evidence>
<keyword evidence="3 5" id="KW-1133">Transmembrane helix</keyword>
<dbReference type="Proteomes" id="UP000663843">
    <property type="component" value="Unassembled WGS sequence"/>
</dbReference>
<dbReference type="GO" id="GO:0016020">
    <property type="term" value="C:membrane"/>
    <property type="evidence" value="ECO:0007669"/>
    <property type="project" value="UniProtKB-SubCell"/>
</dbReference>
<reference evidence="6" key="1">
    <citation type="submission" date="2021-01" db="EMBL/GenBank/DDBJ databases">
        <authorList>
            <person name="Kaushik A."/>
        </authorList>
    </citation>
    <scope>NUCLEOTIDE SEQUENCE</scope>
    <source>
        <strain evidence="6">AG2-2IIIB</strain>
    </source>
</reference>
<feature type="transmembrane region" description="Helical" evidence="5">
    <location>
        <begin position="6"/>
        <end position="28"/>
    </location>
</feature>